<comment type="caution">
    <text evidence="2">The sequence shown here is derived from an EMBL/GenBank/DDBJ whole genome shotgun (WGS) entry which is preliminary data.</text>
</comment>
<feature type="compositionally biased region" description="Polar residues" evidence="1">
    <location>
        <begin position="218"/>
        <end position="234"/>
    </location>
</feature>
<reference evidence="2 3" key="1">
    <citation type="submission" date="2018-10" db="EMBL/GenBank/DDBJ databases">
        <title>Natrarchaeobius chitinivorans gen. nov., sp. nov., and Natrarchaeobius haloalkaliphilus sp. nov., alkaliphilic, chitin-utilizing haloarchaea from hypersaline alkaline lakes.</title>
        <authorList>
            <person name="Sorokin D.Y."/>
            <person name="Elcheninov A.G."/>
            <person name="Kostrikina N.A."/>
            <person name="Bale N.J."/>
            <person name="Sinninghe Damste J.S."/>
            <person name="Khijniak T.V."/>
            <person name="Kublanov I.V."/>
            <person name="Toshchakov S.V."/>
        </authorList>
    </citation>
    <scope>NUCLEOTIDE SEQUENCE [LARGE SCALE GENOMIC DNA]</scope>
    <source>
        <strain evidence="2 3">AArcht4T</strain>
    </source>
</reference>
<feature type="compositionally biased region" description="Basic and acidic residues" evidence="1">
    <location>
        <begin position="267"/>
        <end position="278"/>
    </location>
</feature>
<evidence type="ECO:0000313" key="2">
    <source>
        <dbReference type="EMBL" id="RQG92509.1"/>
    </source>
</evidence>
<dbReference type="EMBL" id="REGA01000015">
    <property type="protein sequence ID" value="RQG92509.1"/>
    <property type="molecule type" value="Genomic_DNA"/>
</dbReference>
<dbReference type="RefSeq" id="WP_124196594.1">
    <property type="nucleotide sequence ID" value="NZ_REGA01000015.1"/>
</dbReference>
<organism evidence="2 3">
    <name type="scientific">Natrarchaeobius chitinivorans</name>
    <dbReference type="NCBI Taxonomy" id="1679083"/>
    <lineage>
        <taxon>Archaea</taxon>
        <taxon>Methanobacteriati</taxon>
        <taxon>Methanobacteriota</taxon>
        <taxon>Stenosarchaea group</taxon>
        <taxon>Halobacteria</taxon>
        <taxon>Halobacteriales</taxon>
        <taxon>Natrialbaceae</taxon>
        <taxon>Natrarchaeobius</taxon>
    </lineage>
</organism>
<keyword evidence="3" id="KW-1185">Reference proteome</keyword>
<evidence type="ECO:0000313" key="3">
    <source>
        <dbReference type="Proteomes" id="UP000282323"/>
    </source>
</evidence>
<dbReference type="AlphaFoldDB" id="A0A3N6P3W7"/>
<feature type="compositionally biased region" description="Basic and acidic residues" evidence="1">
    <location>
        <begin position="241"/>
        <end position="256"/>
    </location>
</feature>
<proteinExistence type="predicted"/>
<name>A0A3N6P3W7_NATCH</name>
<dbReference type="Proteomes" id="UP000282323">
    <property type="component" value="Unassembled WGS sequence"/>
</dbReference>
<gene>
    <name evidence="2" type="ORF">EA473_15945</name>
</gene>
<dbReference type="OrthoDB" id="330911at2157"/>
<evidence type="ECO:0008006" key="4">
    <source>
        <dbReference type="Google" id="ProtNLM"/>
    </source>
</evidence>
<feature type="region of interest" description="Disordered" evidence="1">
    <location>
        <begin position="211"/>
        <end position="298"/>
    </location>
</feature>
<evidence type="ECO:0000256" key="1">
    <source>
        <dbReference type="SAM" id="MobiDB-lite"/>
    </source>
</evidence>
<protein>
    <recommendedName>
        <fullName evidence="4">Type I restriction enzyme R protein N-terminal domain-containing protein</fullName>
    </recommendedName>
</protein>
<accession>A0A3N6P3W7</accession>
<sequence>MTGPDFRSFVSRSRTLVDSSPPTTERETRTWLVTPFLETLGWDVHADSTLADATVEDVRLEYVLSVDSIPAVFVAVEPFDTSLEEARARELLEAMSWTGVDRTIYTNGREYFLLAGTTDVDRLACRLPSLPDHESSFAHFSRAALAGRLERHSREHVARQLALERAPIVESIAQRLTTAIGGGDAYAGEFESAAERFLDRLVVSFSGDEYDRFESDSSDVSLRFTDSSSPSGETKSVEGGADQRRNVDDGEYRPEGAEQSESVAVEHSPDELDDRPDGQSDPDTLADANGESAEDGAETDGEFVARFFNDRGSIGAIGHSRSDEALVHAAEYLFERGLSGIRLPWAPDGEGTVLNDEPTRADGSPMATRRQLSNGLYLETGGDVDEHAARVEALASRAGLRVMVTGDWDQSSSSG</sequence>